<feature type="transmembrane region" description="Helical" evidence="26">
    <location>
        <begin position="20"/>
        <end position="40"/>
    </location>
</feature>
<evidence type="ECO:0000256" key="19">
    <source>
        <dbReference type="ARBA" id="ARBA00041913"/>
    </source>
</evidence>
<dbReference type="FunFam" id="1.20.1560.10:FF:000001">
    <property type="entry name" value="ATP-binding cassette subfamily C member 1"/>
    <property type="match status" value="1"/>
</dbReference>
<dbReference type="PROSITE" id="PS50893">
    <property type="entry name" value="ABC_TRANSPORTER_2"/>
    <property type="match status" value="2"/>
</dbReference>
<dbReference type="CDD" id="cd18595">
    <property type="entry name" value="ABC_6TM_MRP1_2_3_6_D1_like"/>
    <property type="match status" value="1"/>
</dbReference>
<dbReference type="InterPro" id="IPR056227">
    <property type="entry name" value="TMD0_ABC"/>
</dbReference>
<dbReference type="FunFam" id="1.20.1560.10:FF:000007">
    <property type="entry name" value="ATP-binding cassette subfamily C member 1"/>
    <property type="match status" value="1"/>
</dbReference>
<feature type="transmembrane region" description="Helical" evidence="26">
    <location>
        <begin position="346"/>
        <end position="368"/>
    </location>
</feature>
<dbReference type="GO" id="GO:0034634">
    <property type="term" value="F:glutathione transmembrane transporter activity"/>
    <property type="evidence" value="ECO:0007669"/>
    <property type="project" value="TreeGrafter"/>
</dbReference>
<dbReference type="SMART" id="SM00382">
    <property type="entry name" value="AAA"/>
    <property type="match status" value="2"/>
</dbReference>
<dbReference type="InterPro" id="IPR036640">
    <property type="entry name" value="ABC1_TM_sf"/>
</dbReference>
<evidence type="ECO:0000313" key="30">
    <source>
        <dbReference type="Proteomes" id="UP000631391"/>
    </source>
</evidence>
<feature type="non-terminal residue" evidence="29">
    <location>
        <position position="1510"/>
    </location>
</feature>
<evidence type="ECO:0000256" key="9">
    <source>
        <dbReference type="ARBA" id="ARBA00022801"/>
    </source>
</evidence>
<dbReference type="InterPro" id="IPR027417">
    <property type="entry name" value="P-loop_NTPase"/>
</dbReference>
<evidence type="ECO:0000256" key="14">
    <source>
        <dbReference type="ARBA" id="ARBA00023136"/>
    </source>
</evidence>
<comment type="caution">
    <text evidence="29">The sequence shown here is derived from an EMBL/GenBank/DDBJ whole genome shotgun (WGS) entry which is preliminary data.</text>
</comment>
<evidence type="ECO:0000256" key="12">
    <source>
        <dbReference type="ARBA" id="ARBA00022989"/>
    </source>
</evidence>
<dbReference type="Gene3D" id="3.40.50.300">
    <property type="entry name" value="P-loop containing nucleotide triphosphate hydrolases"/>
    <property type="match status" value="2"/>
</dbReference>
<evidence type="ECO:0000256" key="8">
    <source>
        <dbReference type="ARBA" id="ARBA00022741"/>
    </source>
</evidence>
<dbReference type="PANTHER" id="PTHR24223">
    <property type="entry name" value="ATP-BINDING CASSETTE SUB-FAMILY C"/>
    <property type="match status" value="1"/>
</dbReference>
<feature type="transmembrane region" description="Helical" evidence="26">
    <location>
        <begin position="1184"/>
        <end position="1200"/>
    </location>
</feature>
<dbReference type="GO" id="GO:0005524">
    <property type="term" value="F:ATP binding"/>
    <property type="evidence" value="ECO:0007669"/>
    <property type="project" value="UniProtKB-KW"/>
</dbReference>
<feature type="domain" description="ABC transmembrane type-1" evidence="28">
    <location>
        <begin position="309"/>
        <end position="591"/>
    </location>
</feature>
<feature type="domain" description="ABC transporter" evidence="27">
    <location>
        <begin position="1274"/>
        <end position="1506"/>
    </location>
</feature>
<dbReference type="GO" id="GO:0008559">
    <property type="term" value="F:ABC-type xenobiotic transporter activity"/>
    <property type="evidence" value="ECO:0007669"/>
    <property type="project" value="UniProtKB-EC"/>
</dbReference>
<evidence type="ECO:0000256" key="15">
    <source>
        <dbReference type="ARBA" id="ARBA00024220"/>
    </source>
</evidence>
<dbReference type="GO" id="GO:0016323">
    <property type="term" value="C:basolateral plasma membrane"/>
    <property type="evidence" value="ECO:0007669"/>
    <property type="project" value="TreeGrafter"/>
</dbReference>
<feature type="transmembrane region" description="Helical" evidence="26">
    <location>
        <begin position="948"/>
        <end position="975"/>
    </location>
</feature>
<dbReference type="Gene3D" id="1.20.1560.10">
    <property type="entry name" value="ABC transporter type 1, transmembrane domain"/>
    <property type="match status" value="2"/>
</dbReference>
<comment type="similarity">
    <text evidence="2">Belongs to the ABC transporter superfamily. ABCC family. Conjugate transporter (TC 3.A.1.208) subfamily.</text>
</comment>
<evidence type="ECO:0000256" key="18">
    <source>
        <dbReference type="ARBA" id="ARBA00041345"/>
    </source>
</evidence>
<keyword evidence="4" id="KW-0813">Transport</keyword>
<protein>
    <recommendedName>
        <fullName evidence="17">Multidrug resistance-associated protein 1</fullName>
        <ecNumber evidence="3">7.6.2.2</ecNumber>
        <ecNumber evidence="15">7.6.2.3</ecNumber>
    </recommendedName>
    <alternativeName>
        <fullName evidence="20">ATP-binding cassette sub-family C member 1</fullName>
    </alternativeName>
    <alternativeName>
        <fullName evidence="19">Glutathione-S-conjugate-translocating ATPase ABCC1</fullName>
    </alternativeName>
    <alternativeName>
        <fullName evidence="18">Leukotriene C(4) transporter</fullName>
    </alternativeName>
</protein>
<dbReference type="Pfam" id="PF24357">
    <property type="entry name" value="TMD0_ABC"/>
    <property type="match status" value="1"/>
</dbReference>
<dbReference type="Pfam" id="PF00005">
    <property type="entry name" value="ABC_tran"/>
    <property type="match status" value="2"/>
</dbReference>
<proteinExistence type="inferred from homology"/>
<dbReference type="OrthoDB" id="6500128at2759"/>
<feature type="transmembrane region" description="Helical" evidence="26">
    <location>
        <begin position="120"/>
        <end position="141"/>
    </location>
</feature>
<dbReference type="GO" id="GO:0006869">
    <property type="term" value="P:lipid transport"/>
    <property type="evidence" value="ECO:0007669"/>
    <property type="project" value="UniProtKB-KW"/>
</dbReference>
<dbReference type="FunFam" id="3.40.50.300:FF:000074">
    <property type="entry name" value="Multidrug resistance-associated protein 5 isoform 1"/>
    <property type="match status" value="1"/>
</dbReference>
<dbReference type="EC" id="7.6.2.3" evidence="15"/>
<keyword evidence="5" id="KW-1003">Cell membrane</keyword>
<feature type="transmembrane region" description="Helical" evidence="26">
    <location>
        <begin position="1206"/>
        <end position="1227"/>
    </location>
</feature>
<evidence type="ECO:0000256" key="24">
    <source>
        <dbReference type="ARBA" id="ARBA00048171"/>
    </source>
</evidence>
<evidence type="ECO:0000256" key="16">
    <source>
        <dbReference type="ARBA" id="ARBA00034018"/>
    </source>
</evidence>
<keyword evidence="30" id="KW-1185">Reference proteome</keyword>
<dbReference type="EC" id="7.6.2.2" evidence="3"/>
<keyword evidence="12 26" id="KW-1133">Transmembrane helix</keyword>
<evidence type="ECO:0000256" key="3">
    <source>
        <dbReference type="ARBA" id="ARBA00012191"/>
    </source>
</evidence>
<keyword evidence="13" id="KW-0445">Lipid transport</keyword>
<dbReference type="PROSITE" id="PS00211">
    <property type="entry name" value="ABC_TRANSPORTER_1"/>
    <property type="match status" value="2"/>
</dbReference>
<dbReference type="InterPro" id="IPR011527">
    <property type="entry name" value="ABC1_TM_dom"/>
</dbReference>
<evidence type="ECO:0000313" key="29">
    <source>
        <dbReference type="EMBL" id="NWI39848.1"/>
    </source>
</evidence>
<dbReference type="PROSITE" id="PS50929">
    <property type="entry name" value="ABC_TM1F"/>
    <property type="match status" value="2"/>
</dbReference>
<evidence type="ECO:0000256" key="5">
    <source>
        <dbReference type="ARBA" id="ARBA00022475"/>
    </source>
</evidence>
<dbReference type="EMBL" id="WEKY01021689">
    <property type="protein sequence ID" value="NWI39848.1"/>
    <property type="molecule type" value="Genomic_DNA"/>
</dbReference>
<comment type="catalytic activity">
    <reaction evidence="21">
        <text>sphing-4-enine 1-phosphate(in) + ATP + H2O = sphing-4-enine 1-phosphate(out) + ADP + phosphate + H(+)</text>
        <dbReference type="Rhea" id="RHEA:38951"/>
        <dbReference type="ChEBI" id="CHEBI:15377"/>
        <dbReference type="ChEBI" id="CHEBI:15378"/>
        <dbReference type="ChEBI" id="CHEBI:30616"/>
        <dbReference type="ChEBI" id="CHEBI:43474"/>
        <dbReference type="ChEBI" id="CHEBI:60119"/>
        <dbReference type="ChEBI" id="CHEBI:456216"/>
    </reaction>
    <physiologicalReaction direction="left-to-right" evidence="21">
        <dbReference type="Rhea" id="RHEA:38952"/>
    </physiologicalReaction>
</comment>
<evidence type="ECO:0000256" key="6">
    <source>
        <dbReference type="ARBA" id="ARBA00022692"/>
    </source>
</evidence>
<dbReference type="SUPFAM" id="SSF90123">
    <property type="entry name" value="ABC transporter transmembrane region"/>
    <property type="match status" value="2"/>
</dbReference>
<feature type="transmembrane region" description="Helical" evidence="26">
    <location>
        <begin position="566"/>
        <end position="590"/>
    </location>
</feature>
<comment type="catalytic activity">
    <reaction evidence="22">
        <text>leukotriene C4(in) + ATP + H2O = leukotriene C4(out) + ADP + phosphate + H(+)</text>
        <dbReference type="Rhea" id="RHEA:38963"/>
        <dbReference type="ChEBI" id="CHEBI:15377"/>
        <dbReference type="ChEBI" id="CHEBI:15378"/>
        <dbReference type="ChEBI" id="CHEBI:30616"/>
        <dbReference type="ChEBI" id="CHEBI:43474"/>
        <dbReference type="ChEBI" id="CHEBI:57973"/>
        <dbReference type="ChEBI" id="CHEBI:456216"/>
    </reaction>
    <physiologicalReaction direction="left-to-right" evidence="22">
        <dbReference type="Rhea" id="RHEA:38964"/>
    </physiologicalReaction>
</comment>
<dbReference type="InterPro" id="IPR050173">
    <property type="entry name" value="ABC_transporter_C-like"/>
</dbReference>
<feature type="transmembrane region" description="Helical" evidence="26">
    <location>
        <begin position="526"/>
        <end position="554"/>
    </location>
</feature>
<feature type="transmembrane region" description="Helical" evidence="26">
    <location>
        <begin position="153"/>
        <end position="175"/>
    </location>
</feature>
<feature type="domain" description="ABC transporter" evidence="27">
    <location>
        <begin position="625"/>
        <end position="849"/>
    </location>
</feature>
<evidence type="ECO:0000256" key="11">
    <source>
        <dbReference type="ARBA" id="ARBA00022967"/>
    </source>
</evidence>
<evidence type="ECO:0000259" key="27">
    <source>
        <dbReference type="PROSITE" id="PS50893"/>
    </source>
</evidence>
<dbReference type="InterPro" id="IPR003593">
    <property type="entry name" value="AAA+_ATPase"/>
</dbReference>
<dbReference type="Proteomes" id="UP000631391">
    <property type="component" value="Unassembled WGS sequence"/>
</dbReference>
<keyword evidence="6 26" id="KW-0812">Transmembrane</keyword>
<gene>
    <name evidence="29" type="primary">Abcc1_0</name>
    <name evidence="29" type="ORF">PICGYM_R00747</name>
</gene>
<evidence type="ECO:0000256" key="22">
    <source>
        <dbReference type="ARBA" id="ARBA00047523"/>
    </source>
</evidence>
<evidence type="ECO:0000256" key="23">
    <source>
        <dbReference type="ARBA" id="ARBA00047576"/>
    </source>
</evidence>
<comment type="catalytic activity">
    <reaction evidence="24">
        <text>2',3'-cGAMP(in) + ATP + H2O = 2',3'-cGAMP(out) + ADP + phosphate + H(+)</text>
        <dbReference type="Rhea" id="RHEA:74887"/>
        <dbReference type="ChEBI" id="CHEBI:15377"/>
        <dbReference type="ChEBI" id="CHEBI:15378"/>
        <dbReference type="ChEBI" id="CHEBI:30616"/>
        <dbReference type="ChEBI" id="CHEBI:43474"/>
        <dbReference type="ChEBI" id="CHEBI:143093"/>
        <dbReference type="ChEBI" id="CHEBI:456216"/>
    </reaction>
</comment>
<comment type="catalytic activity">
    <reaction evidence="23">
        <text>17beta-estradiol 17-O-(beta-D-glucuronate)(in) + ATP + H2O = 17beta-estradiol 17-O-(beta-D-glucuronate)(out) + ADP + phosphate + H(+)</text>
        <dbReference type="Rhea" id="RHEA:60128"/>
        <dbReference type="ChEBI" id="CHEBI:15377"/>
        <dbReference type="ChEBI" id="CHEBI:15378"/>
        <dbReference type="ChEBI" id="CHEBI:30616"/>
        <dbReference type="ChEBI" id="CHEBI:43474"/>
        <dbReference type="ChEBI" id="CHEBI:82961"/>
        <dbReference type="ChEBI" id="CHEBI:456216"/>
    </reaction>
    <physiologicalReaction direction="left-to-right" evidence="23">
        <dbReference type="Rhea" id="RHEA:60129"/>
    </physiologicalReaction>
</comment>
<dbReference type="InterPro" id="IPR003439">
    <property type="entry name" value="ABC_transporter-like_ATP-bd"/>
</dbReference>
<feature type="domain" description="ABC transmembrane type-1" evidence="28">
    <location>
        <begin position="955"/>
        <end position="1235"/>
    </location>
</feature>
<dbReference type="Pfam" id="PF00664">
    <property type="entry name" value="ABC_membrane"/>
    <property type="match status" value="2"/>
</dbReference>
<evidence type="ECO:0000256" key="17">
    <source>
        <dbReference type="ARBA" id="ARBA00041009"/>
    </source>
</evidence>
<dbReference type="CDD" id="cd18603">
    <property type="entry name" value="ABC_6TM_MRP1_2_3_6_D2_like"/>
    <property type="match status" value="1"/>
</dbReference>
<organism evidence="29 30">
    <name type="scientific">Picathartes gymnocephalus</name>
    <name type="common">White-necked rockfowl</name>
    <dbReference type="NCBI Taxonomy" id="175131"/>
    <lineage>
        <taxon>Eukaryota</taxon>
        <taxon>Metazoa</taxon>
        <taxon>Chordata</taxon>
        <taxon>Craniata</taxon>
        <taxon>Vertebrata</taxon>
        <taxon>Euteleostomi</taxon>
        <taxon>Archelosauria</taxon>
        <taxon>Archosauria</taxon>
        <taxon>Dinosauria</taxon>
        <taxon>Saurischia</taxon>
        <taxon>Theropoda</taxon>
        <taxon>Coelurosauria</taxon>
        <taxon>Aves</taxon>
        <taxon>Neognathae</taxon>
        <taxon>Neoaves</taxon>
        <taxon>Telluraves</taxon>
        <taxon>Australaves</taxon>
        <taxon>Passeriformes</taxon>
        <taxon>Picathartidae</taxon>
        <taxon>Picathartes</taxon>
    </lineage>
</organism>
<dbReference type="GO" id="GO:0016887">
    <property type="term" value="F:ATP hydrolysis activity"/>
    <property type="evidence" value="ECO:0007669"/>
    <property type="project" value="InterPro"/>
</dbReference>
<keyword evidence="11" id="KW-1278">Translocase</keyword>
<comment type="subcellular location">
    <subcellularLocation>
        <location evidence="1">Cell membrane</location>
        <topology evidence="1">Multi-pass membrane protein</topology>
    </subcellularLocation>
</comment>
<keyword evidence="7" id="KW-0677">Repeat</keyword>
<name>A0A851B819_PICGY</name>
<dbReference type="InterPro" id="IPR005292">
    <property type="entry name" value="MRP"/>
</dbReference>
<feature type="region of interest" description="Disordered" evidence="25">
    <location>
        <begin position="888"/>
        <end position="917"/>
    </location>
</feature>
<comment type="catalytic activity">
    <reaction evidence="16">
        <text>ATP + H2O + xenobioticSide 1 = ADP + phosphate + xenobioticSide 2.</text>
        <dbReference type="EC" id="7.6.2.2"/>
    </reaction>
</comment>
<evidence type="ECO:0000256" key="2">
    <source>
        <dbReference type="ARBA" id="ARBA00009726"/>
    </source>
</evidence>
<evidence type="ECO:0000256" key="25">
    <source>
        <dbReference type="SAM" id="MobiDB-lite"/>
    </source>
</evidence>
<dbReference type="PANTHER" id="PTHR24223:SF241">
    <property type="entry name" value="MULTIDRUG RESISTANCE-ASSOCIATED PROTEIN 1"/>
    <property type="match status" value="1"/>
</dbReference>
<accession>A0A851B819</accession>
<feature type="transmembrane region" description="Helical" evidence="26">
    <location>
        <begin position="307"/>
        <end position="326"/>
    </location>
</feature>
<dbReference type="NCBIfam" id="TIGR00957">
    <property type="entry name" value="MRP_assoc_pro"/>
    <property type="match status" value="1"/>
</dbReference>
<feature type="transmembrane region" description="Helical" evidence="26">
    <location>
        <begin position="995"/>
        <end position="1023"/>
    </location>
</feature>
<feature type="transmembrane region" description="Helical" evidence="26">
    <location>
        <begin position="420"/>
        <end position="442"/>
    </location>
</feature>
<evidence type="ECO:0000256" key="10">
    <source>
        <dbReference type="ARBA" id="ARBA00022840"/>
    </source>
</evidence>
<dbReference type="SUPFAM" id="SSF52540">
    <property type="entry name" value="P-loop containing nucleoside triphosphate hydrolases"/>
    <property type="match status" value="2"/>
</dbReference>
<keyword evidence="10" id="KW-0067">ATP-binding</keyword>
<dbReference type="FunFam" id="3.40.50.300:FF:000293">
    <property type="entry name" value="ATP binding cassette subfamily C member 1"/>
    <property type="match status" value="1"/>
</dbReference>
<keyword evidence="9" id="KW-0378">Hydrolase</keyword>
<sequence length="1510" mass="169345">DWNLTWHTEDPDFTPCFQNTVLVWIPCIYLWLCFPVYSLYLRHHDRGYIQVSNLNKAKTALGLILWVVCWADLFYSFWERSQNIFRAPFFLVSPTVLGITMLLATFLIQYERIKGVQSSGVMTIFWFISLLCATVIFISKIKHALNMGADEDTFRFVTFCIYFVLVLVELILCCFPEQPPLFSETVNDPNPCPEFSASFLSRITFWWITGLMIQGYRNPLEAKDLWSLNKEDKSEEIVPGLAKNWAKEWSKTKRQPLNMLYAPKKQQKSGDSDGDVTEEVEALIIKPSQKSSEASLFKVLYKTFGPYFLMSFLFKAVHDLLMFAGPEILKLLLNFVNNKAAPSWQGYFYTVLLFVCACLQTLILHQYFHICFVTGMRLKTAIVGVIYRKALVITNSARKTSTVGEIVNLMSVDAQRFMDLATYINMIWSAPLQVILALSLLWENLGPSVLAGVAVMILLVPINAVMAMKTKTYQVAQMKSKDNRIKLMNEILNGIKVLKLYAWELAFREKVLEIRQKELQVLKKSAYLAAMATFTWVCAPFLVALSTFAVYVTVDKNGVLDAQKAFVSLALFNILRFPLNMLPMVISNIVEASVSLKRLRVFLSHEELDPDSIVRGPIKEAEGCIVVKNATFSWAKTDPPLLNSITFTVPEGSLVAVVGQVGCGKSSLLSALLGEMDKKEGYVVVKGSVAYVPQQAWVQNATLEDNIIFGREMNEGRYKRVIEACALLPDLEILPSGDKTEIGEKGVNLSGGQKQRVSLARAVYCNADVYLLDDPLSAVDAHVGKHIFEKVIGPKGILKNKTRVLVTHAINYLPQMDTILVMTDGEISEMGSYQELLEQDGAFAEFLRTYTNAEQAMENSDTNSPSAKEGKPIENGVLVNEAPGKLMHSRQLSNSSTYSRDTGKPQHQSSTAELQKPLTEKNSWKLTEADTAKTGRVKATVYWDYMKAIGLFMSFLAIFLFMCNHIASLASNYWLSLWTDDPVINGTQQNTTFRLGIYGALGISQGIAVFGYSMVVSIGGIFASRHLHLNLLHNVLRSPMSFFERTPSGNLVNRFSKEIDTIDSTIPPIIKMFMGSTFNVIGACIIILLATPIAAVIIPPLGLVYLFVQRFYVATSRQLKRLESVSRSPVYSHFNETLLGVSVIRAFEEQKRFIKQNDMKVDENQKAYYPSIVANRWLAVRLEYVGNCIVLFAALFAVMARNKLSAGLVGLSVSYSLQITAYLNWLVRMSSELETNIVAVERVKEYSEMEKEAEWSIEQTAPASSWPEEGKVEFRGYGLRYREDLDLVLKNINVTISGGEKIGIVGRTGAGKSSLTLGLFRINEAAEGEIIIDGINIAKIGLHDLRFKITIIPQDPILFSGSLRMNLDPFDQHSDEDIWRSLELAHLKNFVSSLPDKLNHECAEGGENLSVGQRQLVCLARALLRKSKILVLDEATAAVDLETDKLIQSTIKSQFEECTVLTIAHRLNTIMDYTRVLVLERGEVVECGTPDQLLQEKGIFYSMAKDSGLV</sequence>
<evidence type="ECO:0000256" key="1">
    <source>
        <dbReference type="ARBA" id="ARBA00004651"/>
    </source>
</evidence>
<evidence type="ECO:0000256" key="4">
    <source>
        <dbReference type="ARBA" id="ARBA00022448"/>
    </source>
</evidence>
<evidence type="ECO:0000256" key="7">
    <source>
        <dbReference type="ARBA" id="ARBA00022737"/>
    </source>
</evidence>
<feature type="transmembrane region" description="Helical" evidence="26">
    <location>
        <begin position="60"/>
        <end position="78"/>
    </location>
</feature>
<evidence type="ECO:0000256" key="21">
    <source>
        <dbReference type="ARBA" id="ARBA00047354"/>
    </source>
</evidence>
<keyword evidence="8" id="KW-0547">Nucleotide-binding</keyword>
<keyword evidence="14 26" id="KW-0472">Membrane</keyword>
<feature type="compositionally biased region" description="Polar residues" evidence="25">
    <location>
        <begin position="890"/>
        <end position="913"/>
    </location>
</feature>
<reference evidence="29" key="1">
    <citation type="submission" date="2019-10" db="EMBL/GenBank/DDBJ databases">
        <title>Bird 10,000 Genomes (B10K) Project - Family phase.</title>
        <authorList>
            <person name="Zhang G."/>
        </authorList>
    </citation>
    <scope>NUCLEOTIDE SEQUENCE</scope>
    <source>
        <strain evidence="29">B10K-DU-012-30</strain>
        <tissue evidence="29">Muscle</tissue>
    </source>
</reference>
<evidence type="ECO:0000256" key="26">
    <source>
        <dbReference type="SAM" id="Phobius"/>
    </source>
</evidence>
<feature type="transmembrane region" description="Helical" evidence="26">
    <location>
        <begin position="1080"/>
        <end position="1108"/>
    </location>
</feature>
<evidence type="ECO:0000256" key="13">
    <source>
        <dbReference type="ARBA" id="ARBA00023055"/>
    </source>
</evidence>
<feature type="non-terminal residue" evidence="29">
    <location>
        <position position="1"/>
    </location>
</feature>
<feature type="transmembrane region" description="Helical" evidence="26">
    <location>
        <begin position="84"/>
        <end position="108"/>
    </location>
</feature>
<dbReference type="CDD" id="cd03244">
    <property type="entry name" value="ABCC_MRP_domain2"/>
    <property type="match status" value="1"/>
</dbReference>
<dbReference type="GO" id="GO:0015431">
    <property type="term" value="F:ABC-type glutathione S-conjugate transporter activity"/>
    <property type="evidence" value="ECO:0007669"/>
    <property type="project" value="UniProtKB-EC"/>
</dbReference>
<feature type="transmembrane region" description="Helical" evidence="26">
    <location>
        <begin position="448"/>
        <end position="468"/>
    </location>
</feature>
<evidence type="ECO:0000256" key="20">
    <source>
        <dbReference type="ARBA" id="ARBA00042274"/>
    </source>
</evidence>
<dbReference type="InterPro" id="IPR017871">
    <property type="entry name" value="ABC_transporter-like_CS"/>
</dbReference>
<dbReference type="CDD" id="cd03250">
    <property type="entry name" value="ABCC_MRP_domain1"/>
    <property type="match status" value="1"/>
</dbReference>
<evidence type="ECO:0000259" key="28">
    <source>
        <dbReference type="PROSITE" id="PS50929"/>
    </source>
</evidence>